<keyword evidence="3" id="KW-1185">Reference proteome</keyword>
<evidence type="ECO:0000259" key="1">
    <source>
        <dbReference type="Pfam" id="PF12937"/>
    </source>
</evidence>
<dbReference type="InterPro" id="IPR001810">
    <property type="entry name" value="F-box_dom"/>
</dbReference>
<accession>A0A8H7D7T2</accession>
<evidence type="ECO:0000313" key="3">
    <source>
        <dbReference type="Proteomes" id="UP000620124"/>
    </source>
</evidence>
<protein>
    <submittedName>
        <fullName evidence="2">F-box domain-containing protein</fullName>
    </submittedName>
</protein>
<dbReference type="Proteomes" id="UP000620124">
    <property type="component" value="Unassembled WGS sequence"/>
</dbReference>
<organism evidence="2 3">
    <name type="scientific">Mycena venus</name>
    <dbReference type="NCBI Taxonomy" id="2733690"/>
    <lineage>
        <taxon>Eukaryota</taxon>
        <taxon>Fungi</taxon>
        <taxon>Dikarya</taxon>
        <taxon>Basidiomycota</taxon>
        <taxon>Agaricomycotina</taxon>
        <taxon>Agaricomycetes</taxon>
        <taxon>Agaricomycetidae</taxon>
        <taxon>Agaricales</taxon>
        <taxon>Marasmiineae</taxon>
        <taxon>Mycenaceae</taxon>
        <taxon>Mycena</taxon>
    </lineage>
</organism>
<gene>
    <name evidence="2" type="ORF">MVEN_00609500</name>
</gene>
<dbReference type="Gene3D" id="1.20.1280.50">
    <property type="match status" value="1"/>
</dbReference>
<proteinExistence type="predicted"/>
<reference evidence="2" key="1">
    <citation type="submission" date="2020-05" db="EMBL/GenBank/DDBJ databases">
        <title>Mycena genomes resolve the evolution of fungal bioluminescence.</title>
        <authorList>
            <person name="Tsai I.J."/>
        </authorList>
    </citation>
    <scope>NUCLEOTIDE SEQUENCE</scope>
    <source>
        <strain evidence="2">CCC161011</strain>
    </source>
</reference>
<comment type="caution">
    <text evidence="2">The sequence shown here is derived from an EMBL/GenBank/DDBJ whole genome shotgun (WGS) entry which is preliminary data.</text>
</comment>
<dbReference type="Pfam" id="PF12937">
    <property type="entry name" value="F-box-like"/>
    <property type="match status" value="1"/>
</dbReference>
<evidence type="ECO:0000313" key="2">
    <source>
        <dbReference type="EMBL" id="KAF7362607.1"/>
    </source>
</evidence>
<dbReference type="AlphaFoldDB" id="A0A8H7D7T2"/>
<sequence length="359" mass="40000">MSLADGPSLCKICGKARATAFPPAPLLSDLLQLAEIHSLLRSNSLPTNLSPFQNLIVNALPELARYDAEIARIKEVLGGLVSQRDALAARITGCRSILAPIRRLPPELLVEILDFCAPPSALQLGPTDTLVDELDRRGPRHLLRLSQVCSYWRVVVKSSARLWSCVVVDLDFWEESLMSSGMLMNSLDSALNNGGNYPLALRAGLDRDHPERRRVLELLIKHAHRWRDIHLWINLERERDILAVAKGNLPLLENLHVDYSLGPGAADLDIFEVAPRLTKVMFRGDVSGIPILPWPQLKSFSYALEADWLTDLTGPLSLMSSPFSRHGISPGSTHRRTRALDSFTFNCVARIDPRHRACR</sequence>
<dbReference type="OrthoDB" id="3065285at2759"/>
<name>A0A8H7D7T2_9AGAR</name>
<feature type="domain" description="F-box" evidence="1">
    <location>
        <begin position="101"/>
        <end position="166"/>
    </location>
</feature>
<dbReference type="EMBL" id="JACAZI010000004">
    <property type="protein sequence ID" value="KAF7362607.1"/>
    <property type="molecule type" value="Genomic_DNA"/>
</dbReference>